<dbReference type="EMBL" id="BAAACZ010000010">
    <property type="protein sequence ID" value="GAA0459782.1"/>
    <property type="molecule type" value="Genomic_DNA"/>
</dbReference>
<dbReference type="Proteomes" id="UP001500740">
    <property type="component" value="Unassembled WGS sequence"/>
</dbReference>
<dbReference type="InterPro" id="IPR015064">
    <property type="entry name" value="Sda"/>
</dbReference>
<evidence type="ECO:0008006" key="3">
    <source>
        <dbReference type="Google" id="ProtNLM"/>
    </source>
</evidence>
<evidence type="ECO:0000313" key="1">
    <source>
        <dbReference type="EMBL" id="GAA0459782.1"/>
    </source>
</evidence>
<reference evidence="2" key="1">
    <citation type="journal article" date="2019" name="Int. J. Syst. Evol. Microbiol.">
        <title>The Global Catalogue of Microorganisms (GCM) 10K type strain sequencing project: providing services to taxonomists for standard genome sequencing and annotation.</title>
        <authorList>
            <consortium name="The Broad Institute Genomics Platform"/>
            <consortium name="The Broad Institute Genome Sequencing Center for Infectious Disease"/>
            <person name="Wu L."/>
            <person name="Ma J."/>
        </authorList>
    </citation>
    <scope>NUCLEOTIDE SEQUENCE [LARGE SCALE GENOMIC DNA]</scope>
    <source>
        <strain evidence="2">JCM 14193</strain>
    </source>
</reference>
<dbReference type="SUPFAM" id="SSF100985">
    <property type="entry name" value="Sporulation inhibitor Sda"/>
    <property type="match status" value="1"/>
</dbReference>
<comment type="caution">
    <text evidence="1">The sequence shown here is derived from an EMBL/GenBank/DDBJ whole genome shotgun (WGS) entry which is preliminary data.</text>
</comment>
<dbReference type="InterPro" id="IPR036916">
    <property type="entry name" value="Sda_sf"/>
</dbReference>
<keyword evidence="2" id="KW-1185">Reference proteome</keyword>
<name>A0ABP3JNY5_9BACI</name>
<dbReference type="Pfam" id="PF08970">
    <property type="entry name" value="Sda"/>
    <property type="match status" value="1"/>
</dbReference>
<sequence length="40" mass="4838">MEILDNSTLINTYKRAVEIKLSQEFIYLLEKEIKYRGLNF</sequence>
<protein>
    <recommendedName>
        <fullName evidence="3">Sporulation histidine kinase inhibitor Sda</fullName>
    </recommendedName>
</protein>
<dbReference type="Gene3D" id="1.10.287.1100">
    <property type="entry name" value="Sporulation inhibitor A"/>
    <property type="match status" value="1"/>
</dbReference>
<organism evidence="1 2">
    <name type="scientific">Alkalibacillus silvisoli</name>
    <dbReference type="NCBI Taxonomy" id="392823"/>
    <lineage>
        <taxon>Bacteria</taxon>
        <taxon>Bacillati</taxon>
        <taxon>Bacillota</taxon>
        <taxon>Bacilli</taxon>
        <taxon>Bacillales</taxon>
        <taxon>Bacillaceae</taxon>
        <taxon>Alkalibacillus</taxon>
    </lineage>
</organism>
<dbReference type="RefSeq" id="WP_343782683.1">
    <property type="nucleotide sequence ID" value="NZ_BAAACZ010000010.1"/>
</dbReference>
<accession>A0ABP3JNY5</accession>
<evidence type="ECO:0000313" key="2">
    <source>
        <dbReference type="Proteomes" id="UP001500740"/>
    </source>
</evidence>
<gene>
    <name evidence="1" type="ORF">GCM10008935_13850</name>
</gene>
<proteinExistence type="predicted"/>